<keyword evidence="4" id="KW-1185">Reference proteome</keyword>
<evidence type="ECO:0000313" key="4">
    <source>
        <dbReference type="Proteomes" id="UP000019150"/>
    </source>
</evidence>
<dbReference type="EMBL" id="CP006850">
    <property type="protein sequence ID" value="AHH18452.1"/>
    <property type="molecule type" value="Genomic_DNA"/>
</dbReference>
<evidence type="ECO:0000259" key="2">
    <source>
        <dbReference type="Pfam" id="PF02470"/>
    </source>
</evidence>
<dbReference type="InterPro" id="IPR003399">
    <property type="entry name" value="Mce/MlaD"/>
</dbReference>
<accession>W5TGX9</accession>
<keyword evidence="1" id="KW-0732">Signal</keyword>
<dbReference type="PANTHER" id="PTHR33371">
    <property type="entry name" value="INTERMEMBRANE PHOSPHOLIPID TRANSPORT SYSTEM BINDING PROTEIN MLAD-RELATED"/>
    <property type="match status" value="1"/>
</dbReference>
<dbReference type="Pfam" id="PF02470">
    <property type="entry name" value="MlaD"/>
    <property type="match status" value="1"/>
</dbReference>
<dbReference type="STRING" id="1415166.NONO_c36650"/>
<reference evidence="3 4" key="1">
    <citation type="journal article" date="2014" name="Appl. Environ. Microbiol.">
        <title>Insights into the Microbial Degradation of Rubber and Gutta-Percha by Analysis of the Complete Genome of Nocardia nova SH22a.</title>
        <authorList>
            <person name="Luo Q."/>
            <person name="Hiessl S."/>
            <person name="Poehlein A."/>
            <person name="Daniel R."/>
            <person name="Steinbuchel A."/>
        </authorList>
    </citation>
    <scope>NUCLEOTIDE SEQUENCE [LARGE SCALE GENOMIC DNA]</scope>
    <source>
        <strain evidence="3">SH22a</strain>
    </source>
</reference>
<dbReference type="PATRIC" id="fig|1415166.3.peg.3762"/>
<dbReference type="Proteomes" id="UP000019150">
    <property type="component" value="Chromosome"/>
</dbReference>
<dbReference type="InterPro" id="IPR052336">
    <property type="entry name" value="MlaD_Phospholipid_Transporter"/>
</dbReference>
<dbReference type="AlphaFoldDB" id="W5TGX9"/>
<dbReference type="PANTHER" id="PTHR33371:SF15">
    <property type="entry name" value="LIPOPROTEIN LPRN"/>
    <property type="match status" value="1"/>
</dbReference>
<name>W5TGX9_9NOCA</name>
<protein>
    <submittedName>
        <fullName evidence="3">Mce family protein MceE</fullName>
    </submittedName>
</protein>
<evidence type="ECO:0000313" key="3">
    <source>
        <dbReference type="EMBL" id="AHH18452.1"/>
    </source>
</evidence>
<gene>
    <name evidence="3" type="primary">mce8E</name>
    <name evidence="3" type="ORF">NONO_c36650</name>
</gene>
<proteinExistence type="predicted"/>
<dbReference type="KEGG" id="nno:NONO_c36650"/>
<dbReference type="OrthoDB" id="4368973at2"/>
<evidence type="ECO:0000256" key="1">
    <source>
        <dbReference type="SAM" id="SignalP"/>
    </source>
</evidence>
<dbReference type="GO" id="GO:0005576">
    <property type="term" value="C:extracellular region"/>
    <property type="evidence" value="ECO:0007669"/>
    <property type="project" value="TreeGrafter"/>
</dbReference>
<feature type="chain" id="PRO_5038653167" evidence="1">
    <location>
        <begin position="24"/>
        <end position="348"/>
    </location>
</feature>
<feature type="domain" description="Mce/MlaD" evidence="2">
    <location>
        <begin position="39"/>
        <end position="119"/>
    </location>
</feature>
<organism evidence="3 4">
    <name type="scientific">Nocardia nova SH22a</name>
    <dbReference type="NCBI Taxonomy" id="1415166"/>
    <lineage>
        <taxon>Bacteria</taxon>
        <taxon>Bacillati</taxon>
        <taxon>Actinomycetota</taxon>
        <taxon>Actinomycetes</taxon>
        <taxon>Mycobacteriales</taxon>
        <taxon>Nocardiaceae</taxon>
        <taxon>Nocardia</taxon>
    </lineage>
</organism>
<dbReference type="PROSITE" id="PS51257">
    <property type="entry name" value="PROKAR_LIPOPROTEIN"/>
    <property type="match status" value="1"/>
</dbReference>
<dbReference type="RefSeq" id="WP_081769327.1">
    <property type="nucleotide sequence ID" value="NZ_CP006850.1"/>
</dbReference>
<dbReference type="eggNOG" id="COG1463">
    <property type="taxonomic scope" value="Bacteria"/>
</dbReference>
<dbReference type="HOGENOM" id="CLU_045966_3_0_11"/>
<feature type="signal peptide" evidence="1">
    <location>
        <begin position="1"/>
        <end position="23"/>
    </location>
</feature>
<sequence length="348" mass="36398">MRRRISAAIAAFTVTTATVSGCAFDPSSVPVPGTSVSGRTYRITIELANALNLPARAKVMANGVRIGTLESVAVVDPAPGRPGHVSAAVDILDSVPLPVDTTAQLRQNTILGDIFIGLSIPSTPNPRTLSPGGTIPIQHTEPALQIEDLLAGLSTFVTGGAVQRFQDIIDSTNTVLPNEPRDTARVFGTLGGDARDLSAHLDTVDRFLDAVQQDLHAALDNPTALDELLSAQGAAQIPGDANSLVLTLGLIGGLGVVGKAVQWLAPFLRASDAAAGALVPLLLSADHPMNLDAPSNMKRLDDFLHDKLIPFTDHPRLDITAIGTDDAIPQQARIDSVVATLRMIGVVR</sequence>